<organism evidence="2 3">
    <name type="scientific">Borrelia hermsii (strain HS1 / DAH)</name>
    <dbReference type="NCBI Taxonomy" id="314723"/>
    <lineage>
        <taxon>Bacteria</taxon>
        <taxon>Pseudomonadati</taxon>
        <taxon>Spirochaetota</taxon>
        <taxon>Spirochaetia</taxon>
        <taxon>Spirochaetales</taxon>
        <taxon>Borreliaceae</taxon>
        <taxon>Borrelia</taxon>
    </lineage>
</organism>
<evidence type="ECO:0000313" key="3">
    <source>
        <dbReference type="Proteomes" id="UP000008834"/>
    </source>
</evidence>
<accession>A0AA34R3S9</accession>
<dbReference type="Proteomes" id="UP000008834">
    <property type="component" value="Chromosome"/>
</dbReference>
<protein>
    <recommendedName>
        <fullName evidence="4">Tetratricopeptide repeat protein</fullName>
    </recommendedName>
</protein>
<feature type="signal peptide" evidence="1">
    <location>
        <begin position="1"/>
        <end position="19"/>
    </location>
</feature>
<feature type="chain" id="PRO_5041453909" description="Tetratricopeptide repeat protein" evidence="1">
    <location>
        <begin position="20"/>
        <end position="227"/>
    </location>
</feature>
<keyword evidence="1" id="KW-0732">Signal</keyword>
<dbReference type="RefSeq" id="WP_012422089.1">
    <property type="nucleotide sequence ID" value="NC_010673.1"/>
</dbReference>
<dbReference type="KEGG" id="bhr:BH0315"/>
<dbReference type="AlphaFoldDB" id="A0AA34R3S9"/>
<proteinExistence type="predicted"/>
<dbReference type="SUPFAM" id="SSF48452">
    <property type="entry name" value="TPR-like"/>
    <property type="match status" value="1"/>
</dbReference>
<name>A0AA34R3S9_BORHD</name>
<evidence type="ECO:0000313" key="2">
    <source>
        <dbReference type="EMBL" id="AAX16832.1"/>
    </source>
</evidence>
<dbReference type="InterPro" id="IPR011990">
    <property type="entry name" value="TPR-like_helical_dom_sf"/>
</dbReference>
<evidence type="ECO:0000256" key="1">
    <source>
        <dbReference type="SAM" id="SignalP"/>
    </source>
</evidence>
<dbReference type="Gene3D" id="1.25.40.10">
    <property type="entry name" value="Tetratricopeptide repeat domain"/>
    <property type="match status" value="1"/>
</dbReference>
<evidence type="ECO:0008006" key="4">
    <source>
        <dbReference type="Google" id="ProtNLM"/>
    </source>
</evidence>
<sequence>MKKYAIILVWMNIIAPIYATIPTEDINSNKIIDELYTKSILLKELKKYNQSKSLLMQIINKDPKQVDAYLLIAELEYLMNNWLQAIEQTKTYLQIIDFKDTKNYLDISWAYFLIGESRNSMDYIIQFIQDNKELLNTNIYILIDTILKKGFYHFIQDEDLMFNLIITTIFQIETYDDTIFTIFLNNLAIIKQIPFYEFNKIKIKDLELQIKTLKKIKNSINGITKIT</sequence>
<dbReference type="EMBL" id="CP000048">
    <property type="protein sequence ID" value="AAX16832.1"/>
    <property type="molecule type" value="Genomic_DNA"/>
</dbReference>
<reference evidence="3" key="1">
    <citation type="submission" date="2004-12" db="EMBL/GenBank/DDBJ databases">
        <title>The genome sequence of Borrelia hermsii and Borrelia turicatae: comparative analysis of two agents of endemic N. America relapsing fever.</title>
        <authorList>
            <person name="Porcella S.F."/>
            <person name="Raffel S.J."/>
            <person name="Schrumpf M.E."/>
            <person name="Montgomery B."/>
            <person name="Smith T."/>
            <person name="Schwan T.G."/>
        </authorList>
    </citation>
    <scope>NUCLEOTIDE SEQUENCE [LARGE SCALE GENOMIC DNA]</scope>
    <source>
        <strain evidence="3">HS1 / DAH</strain>
    </source>
</reference>
<gene>
    <name evidence="2" type="ordered locus">BH0315</name>
</gene>